<dbReference type="EMBL" id="CP060035">
    <property type="protein sequence ID" value="QOT72827.1"/>
    <property type="molecule type" value="Genomic_DNA"/>
</dbReference>
<dbReference type="KEGG" id="sbar:H5V43_06865"/>
<evidence type="ECO:0000313" key="3">
    <source>
        <dbReference type="EMBL" id="QOT72827.1"/>
    </source>
</evidence>
<keyword evidence="2" id="KW-0472">Membrane</keyword>
<feature type="transmembrane region" description="Helical" evidence="2">
    <location>
        <begin position="61"/>
        <end position="79"/>
    </location>
</feature>
<sequence length="86" mass="9479">MTPNDLTPVTLMLEMRERLVRIETKQDNAAEKVEDVVKTQENHEARIVALETEQANQKARVALLMGLGGAAVTVASIFGDKLLSLF</sequence>
<accession>A0A7M2GKQ2</accession>
<organism evidence="3 4">
    <name type="scientific">Sphingobium fuliginis (strain ATCC 27551)</name>
    <dbReference type="NCBI Taxonomy" id="336203"/>
    <lineage>
        <taxon>Bacteria</taxon>
        <taxon>Pseudomonadati</taxon>
        <taxon>Pseudomonadota</taxon>
        <taxon>Alphaproteobacteria</taxon>
        <taxon>Sphingomonadales</taxon>
        <taxon>Sphingomonadaceae</taxon>
        <taxon>Sphingobium</taxon>
    </lineage>
</organism>
<reference evidence="4" key="1">
    <citation type="submission" date="2020-08" db="EMBL/GenBank/DDBJ databases">
        <title>Complete genome sequence of Sphingobium barthaii strain KK22, a high-molecular-weight polycyclic aromatic hydrocarbon-degrading soil bacterium.</title>
        <authorList>
            <person name="Mori J.F."/>
            <person name="Kanaly R.A."/>
        </authorList>
    </citation>
    <scope>NUCLEOTIDE SEQUENCE [LARGE SCALE GENOMIC DNA]</scope>
    <source>
        <strain evidence="4">KK22</strain>
    </source>
</reference>
<protein>
    <submittedName>
        <fullName evidence="3">Uncharacterized protein</fullName>
    </submittedName>
</protein>
<proteinExistence type="predicted"/>
<evidence type="ECO:0000313" key="4">
    <source>
        <dbReference type="Proteomes" id="UP000593663"/>
    </source>
</evidence>
<gene>
    <name evidence="3" type="ORF">H5V43_06865</name>
</gene>
<keyword evidence="2" id="KW-1133">Transmembrane helix</keyword>
<dbReference type="RefSeq" id="WP_025550974.1">
    <property type="nucleotide sequence ID" value="NZ_BATN01000101.1"/>
</dbReference>
<keyword evidence="1" id="KW-0175">Coiled coil</keyword>
<dbReference type="Proteomes" id="UP000593663">
    <property type="component" value="Chromosome 1"/>
</dbReference>
<name>A0A7M2GKQ2_SPHSA</name>
<dbReference type="AlphaFoldDB" id="A0A7M2GKQ2"/>
<keyword evidence="2" id="KW-0812">Transmembrane</keyword>
<evidence type="ECO:0000256" key="2">
    <source>
        <dbReference type="SAM" id="Phobius"/>
    </source>
</evidence>
<evidence type="ECO:0000256" key="1">
    <source>
        <dbReference type="SAM" id="Coils"/>
    </source>
</evidence>
<feature type="coiled-coil region" evidence="1">
    <location>
        <begin position="33"/>
        <end position="60"/>
    </location>
</feature>